<protein>
    <recommendedName>
        <fullName evidence="12">HMA domain-containing protein</fullName>
    </recommendedName>
</protein>
<keyword evidence="7" id="KW-1278">Translocase</keyword>
<gene>
    <name evidence="13" type="ORF">CHLNCDRAFT_21268</name>
</gene>
<evidence type="ECO:0000256" key="9">
    <source>
        <dbReference type="ARBA" id="ARBA00023136"/>
    </source>
</evidence>
<dbReference type="AlphaFoldDB" id="E1Z9T1"/>
<dbReference type="RefSeq" id="XP_005849927.1">
    <property type="nucleotide sequence ID" value="XM_005849865.1"/>
</dbReference>
<dbReference type="Pfam" id="PF00403">
    <property type="entry name" value="HMA"/>
    <property type="match status" value="1"/>
</dbReference>
<dbReference type="InterPro" id="IPR023299">
    <property type="entry name" value="ATPase_P-typ_cyto_dom_N"/>
</dbReference>
<dbReference type="InterPro" id="IPR006121">
    <property type="entry name" value="HMA_dom"/>
</dbReference>
<keyword evidence="9 10" id="KW-0472">Membrane</keyword>
<dbReference type="PROSITE" id="PS50846">
    <property type="entry name" value="HMA_2"/>
    <property type="match status" value="1"/>
</dbReference>
<dbReference type="InterPro" id="IPR059000">
    <property type="entry name" value="ATPase_P-type_domA"/>
</dbReference>
<dbReference type="PROSITE" id="PS01229">
    <property type="entry name" value="COF_2"/>
    <property type="match status" value="1"/>
</dbReference>
<dbReference type="FunCoup" id="E1Z9T1">
    <property type="interactions" value="275"/>
</dbReference>
<dbReference type="Pfam" id="PF00122">
    <property type="entry name" value="E1-E2_ATPase"/>
    <property type="match status" value="1"/>
</dbReference>
<dbReference type="InterPro" id="IPR008250">
    <property type="entry name" value="ATPase_P-typ_transduc_dom_A_sf"/>
</dbReference>
<evidence type="ECO:0000256" key="2">
    <source>
        <dbReference type="ARBA" id="ARBA00006024"/>
    </source>
</evidence>
<dbReference type="GO" id="GO:0005507">
    <property type="term" value="F:copper ion binding"/>
    <property type="evidence" value="ECO:0007669"/>
    <property type="project" value="TreeGrafter"/>
</dbReference>
<dbReference type="PANTHER" id="PTHR43520">
    <property type="entry name" value="ATP7, ISOFORM B"/>
    <property type="match status" value="1"/>
</dbReference>
<dbReference type="GeneID" id="17356985"/>
<evidence type="ECO:0000256" key="8">
    <source>
        <dbReference type="ARBA" id="ARBA00022989"/>
    </source>
</evidence>
<dbReference type="InterPro" id="IPR036163">
    <property type="entry name" value="HMA_dom_sf"/>
</dbReference>
<dbReference type="eggNOG" id="KOG0207">
    <property type="taxonomic scope" value="Eukaryota"/>
</dbReference>
<feature type="transmembrane region" description="Helical" evidence="10">
    <location>
        <begin position="455"/>
        <end position="484"/>
    </location>
</feature>
<dbReference type="CDD" id="cd00371">
    <property type="entry name" value="HMA"/>
    <property type="match status" value="1"/>
</dbReference>
<feature type="domain" description="HMA" evidence="12">
    <location>
        <begin position="66"/>
        <end position="141"/>
    </location>
</feature>
<dbReference type="OMA" id="NAPLMHL"/>
<dbReference type="InterPro" id="IPR017969">
    <property type="entry name" value="Heavy-metal-associated_CS"/>
</dbReference>
<feature type="transmembrane region" description="Helical" evidence="10">
    <location>
        <begin position="425"/>
        <end position="443"/>
    </location>
</feature>
<keyword evidence="5 10" id="KW-0547">Nucleotide-binding</keyword>
<evidence type="ECO:0000313" key="13">
    <source>
        <dbReference type="EMBL" id="EFN57825.1"/>
    </source>
</evidence>
<dbReference type="Gene3D" id="3.40.50.1000">
    <property type="entry name" value="HAD superfamily/HAD-like"/>
    <property type="match status" value="1"/>
</dbReference>
<evidence type="ECO:0000256" key="4">
    <source>
        <dbReference type="ARBA" id="ARBA00022723"/>
    </source>
</evidence>
<dbReference type="Proteomes" id="UP000008141">
    <property type="component" value="Unassembled WGS sequence"/>
</dbReference>
<dbReference type="InterPro" id="IPR001757">
    <property type="entry name" value="P_typ_ATPase"/>
</dbReference>
<evidence type="ECO:0000256" key="5">
    <source>
        <dbReference type="ARBA" id="ARBA00022741"/>
    </source>
</evidence>
<accession>E1Z9T1</accession>
<dbReference type="STRING" id="554065.E1Z9T1"/>
<dbReference type="OrthoDB" id="432719at2759"/>
<dbReference type="Pfam" id="PF00702">
    <property type="entry name" value="Hydrolase"/>
    <property type="match status" value="1"/>
</dbReference>
<feature type="transmembrane region" description="Helical" evidence="10">
    <location>
        <begin position="200"/>
        <end position="219"/>
    </location>
</feature>
<dbReference type="SUPFAM" id="SSF55008">
    <property type="entry name" value="HMA, heavy metal-associated domain"/>
    <property type="match status" value="1"/>
</dbReference>
<dbReference type="Gene3D" id="3.40.1110.10">
    <property type="entry name" value="Calcium-transporting ATPase, cytoplasmic domain N"/>
    <property type="match status" value="1"/>
</dbReference>
<dbReference type="PROSITE" id="PS01047">
    <property type="entry name" value="HMA_1"/>
    <property type="match status" value="1"/>
</dbReference>
<dbReference type="SFLD" id="SFLDF00027">
    <property type="entry name" value="p-type_atpase"/>
    <property type="match status" value="1"/>
</dbReference>
<dbReference type="GO" id="GO:0016887">
    <property type="term" value="F:ATP hydrolysis activity"/>
    <property type="evidence" value="ECO:0007669"/>
    <property type="project" value="InterPro"/>
</dbReference>
<evidence type="ECO:0000256" key="6">
    <source>
        <dbReference type="ARBA" id="ARBA00022840"/>
    </source>
</evidence>
<name>E1Z9T1_CHLVA</name>
<evidence type="ECO:0000256" key="11">
    <source>
        <dbReference type="SAM" id="MobiDB-lite"/>
    </source>
</evidence>
<comment type="subcellular location">
    <subcellularLocation>
        <location evidence="1">Membrane</location>
        <topology evidence="1">Multi-pass membrane protein</topology>
    </subcellularLocation>
</comment>
<keyword evidence="3 10" id="KW-0812">Transmembrane</keyword>
<dbReference type="InterPro" id="IPR018303">
    <property type="entry name" value="ATPase_P-typ_P_site"/>
</dbReference>
<feature type="compositionally biased region" description="Gly residues" evidence="11">
    <location>
        <begin position="895"/>
        <end position="905"/>
    </location>
</feature>
<dbReference type="SFLD" id="SFLDG00002">
    <property type="entry name" value="C1.7:_P-type_atpase_like"/>
    <property type="match status" value="1"/>
</dbReference>
<dbReference type="SFLD" id="SFLDS00003">
    <property type="entry name" value="Haloacid_Dehalogenase"/>
    <property type="match status" value="1"/>
</dbReference>
<dbReference type="InterPro" id="IPR023214">
    <property type="entry name" value="HAD_sf"/>
</dbReference>
<dbReference type="SUPFAM" id="SSF81665">
    <property type="entry name" value="Calcium ATPase, transmembrane domain M"/>
    <property type="match status" value="1"/>
</dbReference>
<dbReference type="GO" id="GO:0005524">
    <property type="term" value="F:ATP binding"/>
    <property type="evidence" value="ECO:0007669"/>
    <property type="project" value="UniProtKB-UniRule"/>
</dbReference>
<evidence type="ECO:0000313" key="14">
    <source>
        <dbReference type="Proteomes" id="UP000008141"/>
    </source>
</evidence>
<feature type="region of interest" description="Disordered" evidence="11">
    <location>
        <begin position="890"/>
        <end position="912"/>
    </location>
</feature>
<dbReference type="PRINTS" id="PR00119">
    <property type="entry name" value="CATATPASE"/>
</dbReference>
<feature type="region of interest" description="Disordered" evidence="11">
    <location>
        <begin position="586"/>
        <end position="606"/>
    </location>
</feature>
<evidence type="ECO:0000259" key="12">
    <source>
        <dbReference type="PROSITE" id="PS50846"/>
    </source>
</evidence>
<dbReference type="KEGG" id="cvr:CHLNCDRAFT_21268"/>
<dbReference type="InterPro" id="IPR044492">
    <property type="entry name" value="P_typ_ATPase_HD_dom"/>
</dbReference>
<organism evidence="14">
    <name type="scientific">Chlorella variabilis</name>
    <name type="common">Green alga</name>
    <dbReference type="NCBI Taxonomy" id="554065"/>
    <lineage>
        <taxon>Eukaryota</taxon>
        <taxon>Viridiplantae</taxon>
        <taxon>Chlorophyta</taxon>
        <taxon>core chlorophytes</taxon>
        <taxon>Trebouxiophyceae</taxon>
        <taxon>Chlorellales</taxon>
        <taxon>Chlorellaceae</taxon>
        <taxon>Chlorella clade</taxon>
        <taxon>Chlorella</taxon>
    </lineage>
</organism>
<dbReference type="PROSITE" id="PS00154">
    <property type="entry name" value="ATPASE_E1_E2"/>
    <property type="match status" value="1"/>
</dbReference>
<comment type="similarity">
    <text evidence="2 10">Belongs to the cation transport ATPase (P-type) (TC 3.A.3) family. Type IB subfamily.</text>
</comment>
<keyword evidence="8 10" id="KW-1133">Transmembrane helix</keyword>
<dbReference type="PRINTS" id="PR00120">
    <property type="entry name" value="HATPASE"/>
</dbReference>
<keyword evidence="4 10" id="KW-0479">Metal-binding</keyword>
<dbReference type="GO" id="GO:0016020">
    <property type="term" value="C:membrane"/>
    <property type="evidence" value="ECO:0007669"/>
    <property type="project" value="UniProtKB-SubCell"/>
</dbReference>
<dbReference type="InterPro" id="IPR036412">
    <property type="entry name" value="HAD-like_sf"/>
</dbReference>
<feature type="transmembrane region" description="Helical" evidence="10">
    <location>
        <begin position="240"/>
        <end position="262"/>
    </location>
</feature>
<dbReference type="NCBIfam" id="TIGR01525">
    <property type="entry name" value="ATPase-IB_hvy"/>
    <property type="match status" value="1"/>
</dbReference>
<dbReference type="Gene3D" id="2.70.150.10">
    <property type="entry name" value="Calcium-transporting ATPase, cytoplasmic transduction domain A"/>
    <property type="match status" value="1"/>
</dbReference>
<dbReference type="GO" id="GO:0055070">
    <property type="term" value="P:copper ion homeostasis"/>
    <property type="evidence" value="ECO:0007669"/>
    <property type="project" value="TreeGrafter"/>
</dbReference>
<dbReference type="InterPro" id="IPR027256">
    <property type="entry name" value="P-typ_ATPase_IB"/>
</dbReference>
<proteinExistence type="inferred from homology"/>
<evidence type="ECO:0000256" key="7">
    <source>
        <dbReference type="ARBA" id="ARBA00022967"/>
    </source>
</evidence>
<evidence type="ECO:0000256" key="3">
    <source>
        <dbReference type="ARBA" id="ARBA00022692"/>
    </source>
</evidence>
<dbReference type="EMBL" id="GL433839">
    <property type="protein sequence ID" value="EFN57825.1"/>
    <property type="molecule type" value="Genomic_DNA"/>
</dbReference>
<reference evidence="13 14" key="1">
    <citation type="journal article" date="2010" name="Plant Cell">
        <title>The Chlorella variabilis NC64A genome reveals adaptation to photosymbiosis, coevolution with viruses, and cryptic sex.</title>
        <authorList>
            <person name="Blanc G."/>
            <person name="Duncan G."/>
            <person name="Agarkova I."/>
            <person name="Borodovsky M."/>
            <person name="Gurnon J."/>
            <person name="Kuo A."/>
            <person name="Lindquist E."/>
            <person name="Lucas S."/>
            <person name="Pangilinan J."/>
            <person name="Polle J."/>
            <person name="Salamov A."/>
            <person name="Terry A."/>
            <person name="Yamada T."/>
            <person name="Dunigan D.D."/>
            <person name="Grigoriev I.V."/>
            <person name="Claverie J.M."/>
            <person name="Van Etten J.L."/>
        </authorList>
    </citation>
    <scope>NUCLEOTIDE SEQUENCE [LARGE SCALE GENOMIC DNA]</scope>
    <source>
        <strain evidence="13 14">NC64A</strain>
    </source>
</reference>
<keyword evidence="6 10" id="KW-0067">ATP-binding</keyword>
<dbReference type="Gene3D" id="3.30.70.100">
    <property type="match status" value="1"/>
</dbReference>
<dbReference type="InParanoid" id="E1Z9T1"/>
<dbReference type="GO" id="GO:0043682">
    <property type="term" value="F:P-type divalent copper transporter activity"/>
    <property type="evidence" value="ECO:0007669"/>
    <property type="project" value="TreeGrafter"/>
</dbReference>
<feature type="transmembrane region" description="Helical" evidence="10">
    <location>
        <begin position="174"/>
        <end position="194"/>
    </location>
</feature>
<dbReference type="InterPro" id="IPR023298">
    <property type="entry name" value="ATPase_P-typ_TM_dom_sf"/>
</dbReference>
<dbReference type="PANTHER" id="PTHR43520:SF22">
    <property type="entry name" value="COPPER-TRANSPORTING ATPASE PAA1, CHLOROPLASTIC"/>
    <property type="match status" value="1"/>
</dbReference>
<dbReference type="SUPFAM" id="SSF56784">
    <property type="entry name" value="HAD-like"/>
    <property type="match status" value="1"/>
</dbReference>
<dbReference type="FunFam" id="2.70.150.10:FF:000002">
    <property type="entry name" value="Copper-transporting ATPase 1, putative"/>
    <property type="match status" value="1"/>
</dbReference>
<dbReference type="NCBIfam" id="TIGR01494">
    <property type="entry name" value="ATPase_P-type"/>
    <property type="match status" value="2"/>
</dbReference>
<evidence type="ECO:0000256" key="1">
    <source>
        <dbReference type="ARBA" id="ARBA00004141"/>
    </source>
</evidence>
<sequence>MRRSSGLAWPARGTYRRCQVCHSAGGGGGGAAGGSGGGDGSGSGGSAAESAAAALAVAPALGGKEDVILLDVMGMRCAGCVSRVKVLLEREQPVQAASVNLATETAVVRDLEAGLSPHERQLASMGASLARMLTEAGYAATMRQQGGGSSASNKVVAAKREERLRRLRDTTRRLGVAWLLASACLLHHLTHWLGGSAPRWLHALSSTPVHAALAALALLGPGRGIISEGFRGLAKGAPDMNSLVGLGATASFAVSAVAALLPKLGWRTFFEEPAMLLGVVLVGRALEERAKLQASADMAALQGLLPPKARLLLGDGSWREVPSESVAAGDVLTVLPGDRVPVDGVVVGGRSTVDESALTGEPLPVTKAQGDKVTAGTVNYDGQISVRAVHSGGDTAVADIVRLVEAAQSRTAPVQRFADVVAGKFTYGVMAAAAATFLFWAGIGTRVFPQAAATALLSLQMACNVLVVACPCALGLAAPTAVLVGTSAGARRGLLIRGGDILEAASHVDTVVFDKTGTLTVGKPTVVEVRPLHVAAGSKPQAKGRHGSPPADDPALLLALAAAVERGSTHPIAKAIAKAAAQAAQAGSGSGHGSNGSGSAHVTSNGSGGAYVAEDGSFVQEPGSGVTATVAGRRVAVGAREWAAAAEAAAASRPGHILVYVGIDGRLAAAVEIADELRPDAASTVQRLQRLGVRVVMLSGDQPATAHAMAQAVGIKPQDVYAGVKPAGKAALVQQLQGQGRRVAMVGDGVNDAAALAQADVGIAMGGGVDAASEVADVVLLGDRVPQVLDVLALSRATLRKVQQNMWWAAGYNLVGIPLAAGALLPVTGLALTPSLSGAMMGISSLAVMANSLLLQFEGRPPAAKQAPPAKQQKQVAAAAAAVASSAGRQAAGGTATGGDGGSAGAGQVAPV</sequence>
<dbReference type="SUPFAM" id="SSF81653">
    <property type="entry name" value="Calcium ATPase, transduction domain A"/>
    <property type="match status" value="1"/>
</dbReference>
<evidence type="ECO:0000256" key="10">
    <source>
        <dbReference type="RuleBase" id="RU362081"/>
    </source>
</evidence>
<keyword evidence="14" id="KW-1185">Reference proteome</keyword>